<keyword evidence="1" id="KW-0732">Signal</keyword>
<name>A0A077MAI6_9MICO</name>
<gene>
    <name evidence="2" type="ORF">BN13_220035</name>
</gene>
<dbReference type="AlphaFoldDB" id="A0A077MAI6"/>
<evidence type="ECO:0000313" key="2">
    <source>
        <dbReference type="EMBL" id="CCI52850.1"/>
    </source>
</evidence>
<evidence type="ECO:0000256" key="1">
    <source>
        <dbReference type="SAM" id="SignalP"/>
    </source>
</evidence>
<protein>
    <recommendedName>
        <fullName evidence="4">Secreted protein</fullName>
    </recommendedName>
</protein>
<organism evidence="2 3">
    <name type="scientific">Nostocoides jenkinsii Ben 74</name>
    <dbReference type="NCBI Taxonomy" id="1193518"/>
    <lineage>
        <taxon>Bacteria</taxon>
        <taxon>Bacillati</taxon>
        <taxon>Actinomycetota</taxon>
        <taxon>Actinomycetes</taxon>
        <taxon>Micrococcales</taxon>
        <taxon>Intrasporangiaceae</taxon>
        <taxon>Nostocoides</taxon>
    </lineage>
</organism>
<keyword evidence="3" id="KW-1185">Reference proteome</keyword>
<dbReference type="EMBL" id="CAJC01000131">
    <property type="protein sequence ID" value="CCI52850.1"/>
    <property type="molecule type" value="Genomic_DNA"/>
</dbReference>
<dbReference type="Proteomes" id="UP000035720">
    <property type="component" value="Unassembled WGS sequence"/>
</dbReference>
<evidence type="ECO:0008006" key="4">
    <source>
        <dbReference type="Google" id="ProtNLM"/>
    </source>
</evidence>
<reference evidence="2 3" key="1">
    <citation type="journal article" date="2013" name="ISME J.">
        <title>A metabolic model for members of the genus Tetrasphaera involved in enhanced biological phosphorus removal.</title>
        <authorList>
            <person name="Kristiansen R."/>
            <person name="Nguyen H.T.T."/>
            <person name="Saunders A.M."/>
            <person name="Nielsen J.L."/>
            <person name="Wimmer R."/>
            <person name="Le V.Q."/>
            <person name="McIlroy S.J."/>
            <person name="Petrovski S."/>
            <person name="Seviour R.J."/>
            <person name="Calteau A."/>
            <person name="Nielsen K.L."/>
            <person name="Nielsen P.H."/>
        </authorList>
    </citation>
    <scope>NUCLEOTIDE SEQUENCE [LARGE SCALE GENOMIC DNA]</scope>
    <source>
        <strain evidence="2 3">Ben 74</strain>
    </source>
</reference>
<comment type="caution">
    <text evidence="2">The sequence shown here is derived from an EMBL/GenBank/DDBJ whole genome shotgun (WGS) entry which is preliminary data.</text>
</comment>
<dbReference type="STRING" id="1193518.BN13_220035"/>
<proteinExistence type="predicted"/>
<feature type="chain" id="PRO_5001721004" description="Secreted protein" evidence="1">
    <location>
        <begin position="33"/>
        <end position="133"/>
    </location>
</feature>
<accession>A0A077MAI6</accession>
<sequence length="133" mass="14119">MLKPPPNSRLTSFARIGAVVLGCLLASSPAWSEGTFTSPIEHANNGFGSRTWTDLNTDGATNRARITACTSVASIGIYKDHQWPIPDEKVGGVSKTCDSWVSYSAGTRGDIHFTIKSGAGTTGTFYGTAKVEY</sequence>
<feature type="signal peptide" evidence="1">
    <location>
        <begin position="1"/>
        <end position="32"/>
    </location>
</feature>
<evidence type="ECO:0000313" key="3">
    <source>
        <dbReference type="Proteomes" id="UP000035720"/>
    </source>
</evidence>